<comment type="caution">
    <text evidence="1">The sequence shown here is derived from an EMBL/GenBank/DDBJ whole genome shotgun (WGS) entry which is preliminary data.</text>
</comment>
<reference evidence="1" key="1">
    <citation type="submission" date="2019-03" db="EMBL/GenBank/DDBJ databases">
        <title>Improved annotation for the trematode Fasciola hepatica.</title>
        <authorList>
            <person name="Choi Y.-J."/>
            <person name="Martin J."/>
            <person name="Mitreva M."/>
        </authorList>
    </citation>
    <scope>NUCLEOTIDE SEQUENCE [LARGE SCALE GENOMIC DNA]</scope>
</reference>
<organism evidence="1 2">
    <name type="scientific">Fasciola hepatica</name>
    <name type="common">Liver fluke</name>
    <dbReference type="NCBI Taxonomy" id="6192"/>
    <lineage>
        <taxon>Eukaryota</taxon>
        <taxon>Metazoa</taxon>
        <taxon>Spiralia</taxon>
        <taxon>Lophotrochozoa</taxon>
        <taxon>Platyhelminthes</taxon>
        <taxon>Trematoda</taxon>
        <taxon>Digenea</taxon>
        <taxon>Plagiorchiida</taxon>
        <taxon>Echinostomata</taxon>
        <taxon>Echinostomatoidea</taxon>
        <taxon>Fasciolidae</taxon>
        <taxon>Fasciola</taxon>
    </lineage>
</organism>
<dbReference type="AlphaFoldDB" id="A0A4E0RX32"/>
<sequence length="51" mass="6002">MTEQSSGERENIFAKLHGEYHHNSVEFSLITFFERTVLFLFWKVLHSSACP</sequence>
<dbReference type="EMBL" id="JXXN02002598">
    <property type="protein sequence ID" value="THD22682.1"/>
    <property type="molecule type" value="Genomic_DNA"/>
</dbReference>
<accession>A0A4E0RX32</accession>
<keyword evidence="2" id="KW-1185">Reference proteome</keyword>
<proteinExistence type="predicted"/>
<name>A0A4E0RX32_FASHE</name>
<protein>
    <submittedName>
        <fullName evidence="1">Uncharacterized protein</fullName>
    </submittedName>
</protein>
<dbReference type="Proteomes" id="UP000230066">
    <property type="component" value="Unassembled WGS sequence"/>
</dbReference>
<evidence type="ECO:0000313" key="1">
    <source>
        <dbReference type="EMBL" id="THD22682.1"/>
    </source>
</evidence>
<evidence type="ECO:0000313" key="2">
    <source>
        <dbReference type="Proteomes" id="UP000230066"/>
    </source>
</evidence>
<gene>
    <name evidence="1" type="ORF">D915_006355</name>
</gene>